<evidence type="ECO:0000313" key="1">
    <source>
        <dbReference type="EMBL" id="KCZ80534.1"/>
    </source>
</evidence>
<name>A0A059F0N0_9MICR</name>
<accession>A0A059F0N0</accession>
<dbReference type="VEuPathDB" id="MicrosporidiaDB:H312_02069"/>
<proteinExistence type="predicted"/>
<sequence length="88" mass="10190">CSEDDDIVNQLRTTLGRSIDQAYLNEYDRMISEFQNTTEEIDADCKDYLTINYNLINDFFLKQSYVVNEATKLGNEIMNFLEGGDDSE</sequence>
<dbReference type="AlphaFoldDB" id="A0A059F0N0"/>
<feature type="non-terminal residue" evidence="1">
    <location>
        <position position="1"/>
    </location>
</feature>
<dbReference type="EMBL" id="KK365176">
    <property type="protein sequence ID" value="KCZ80534.1"/>
    <property type="molecule type" value="Genomic_DNA"/>
</dbReference>
<dbReference type="HOGENOM" id="CLU_2474877_0_0_1"/>
<dbReference type="Proteomes" id="UP000030655">
    <property type="component" value="Unassembled WGS sequence"/>
</dbReference>
<organism evidence="1 2">
    <name type="scientific">Anncaliia algerae PRA339</name>
    <dbReference type="NCBI Taxonomy" id="1288291"/>
    <lineage>
        <taxon>Eukaryota</taxon>
        <taxon>Fungi</taxon>
        <taxon>Fungi incertae sedis</taxon>
        <taxon>Microsporidia</taxon>
        <taxon>Tubulinosematoidea</taxon>
        <taxon>Tubulinosematidae</taxon>
        <taxon>Anncaliia</taxon>
    </lineage>
</organism>
<reference evidence="1 2" key="2">
    <citation type="submission" date="2014-03" db="EMBL/GenBank/DDBJ databases">
        <title>The Genome Sequence of Anncaliia algerae insect isolate PRA339.</title>
        <authorList>
            <consortium name="The Broad Institute Genome Sequencing Platform"/>
            <consortium name="The Broad Institute Genome Sequencing Center for Infectious Disease"/>
            <person name="Cuomo C."/>
            <person name="Becnel J."/>
            <person name="Sanscrainte N."/>
            <person name="Walker B."/>
            <person name="Young S.K."/>
            <person name="Zeng Q."/>
            <person name="Gargeya S."/>
            <person name="Fitzgerald M."/>
            <person name="Haas B."/>
            <person name="Abouelleil A."/>
            <person name="Alvarado L."/>
            <person name="Arachchi H.M."/>
            <person name="Berlin A.M."/>
            <person name="Chapman S.B."/>
            <person name="Dewar J."/>
            <person name="Goldberg J."/>
            <person name="Griggs A."/>
            <person name="Gujja S."/>
            <person name="Hansen M."/>
            <person name="Howarth C."/>
            <person name="Imamovic A."/>
            <person name="Larimer J."/>
            <person name="McCowan C."/>
            <person name="Murphy C."/>
            <person name="Neiman D."/>
            <person name="Pearson M."/>
            <person name="Priest M."/>
            <person name="Roberts A."/>
            <person name="Saif S."/>
            <person name="Shea T."/>
            <person name="Sisk P."/>
            <person name="Sykes S."/>
            <person name="Wortman J."/>
            <person name="Nusbaum C."/>
            <person name="Birren B."/>
        </authorList>
    </citation>
    <scope>NUCLEOTIDE SEQUENCE [LARGE SCALE GENOMIC DNA]</scope>
    <source>
        <strain evidence="1 2">PRA339</strain>
    </source>
</reference>
<gene>
    <name evidence="1" type="ORF">H312_02069</name>
</gene>
<keyword evidence="2" id="KW-1185">Reference proteome</keyword>
<evidence type="ECO:0000313" key="2">
    <source>
        <dbReference type="Proteomes" id="UP000030655"/>
    </source>
</evidence>
<protein>
    <submittedName>
        <fullName evidence="1">Uncharacterized protein</fullName>
    </submittedName>
</protein>
<reference evidence="2" key="1">
    <citation type="submission" date="2013-02" db="EMBL/GenBank/DDBJ databases">
        <authorList>
            <consortium name="The Broad Institute Genome Sequencing Platform"/>
            <person name="Cuomo C."/>
            <person name="Becnel J."/>
            <person name="Sanscrainte N."/>
            <person name="Walker B."/>
            <person name="Young S.K."/>
            <person name="Zeng Q."/>
            <person name="Gargeya S."/>
            <person name="Fitzgerald M."/>
            <person name="Haas B."/>
            <person name="Abouelleil A."/>
            <person name="Alvarado L."/>
            <person name="Arachchi H.M."/>
            <person name="Berlin A.M."/>
            <person name="Chapman S.B."/>
            <person name="Dewar J."/>
            <person name="Goldberg J."/>
            <person name="Griggs A."/>
            <person name="Gujja S."/>
            <person name="Hansen M."/>
            <person name="Howarth C."/>
            <person name="Imamovic A."/>
            <person name="Larimer J."/>
            <person name="McCowan C."/>
            <person name="Murphy C."/>
            <person name="Neiman D."/>
            <person name="Pearson M."/>
            <person name="Priest M."/>
            <person name="Roberts A."/>
            <person name="Saif S."/>
            <person name="Shea T."/>
            <person name="Sisk P."/>
            <person name="Sykes S."/>
            <person name="Wortman J."/>
            <person name="Nusbaum C."/>
            <person name="Birren B."/>
        </authorList>
    </citation>
    <scope>NUCLEOTIDE SEQUENCE [LARGE SCALE GENOMIC DNA]</scope>
    <source>
        <strain evidence="2">PRA339</strain>
    </source>
</reference>